<evidence type="ECO:0000313" key="2">
    <source>
        <dbReference type="Proteomes" id="UP001419268"/>
    </source>
</evidence>
<name>A0AAP0F957_9MAGN</name>
<proteinExistence type="predicted"/>
<sequence length="169" mass="19690">MFVLGHLLHEIPLSLPYLIIGYMTNMCSSSSHLPYADIITSYLDSALVDISLGGHLLSAYNTNDMTNLKAMKYRYIHREQRWIREEDIPDGQHYEGYETLRLHHLHKQQSQQQSQQQQLPPPYPTFYGVAPPPDMSPSTVYRFVQLGYMHEYMTQTFTAIDTRLERHGD</sequence>
<dbReference type="Proteomes" id="UP001419268">
    <property type="component" value="Unassembled WGS sequence"/>
</dbReference>
<comment type="caution">
    <text evidence="1">The sequence shown here is derived from an EMBL/GenBank/DDBJ whole genome shotgun (WGS) entry which is preliminary data.</text>
</comment>
<reference evidence="1 2" key="1">
    <citation type="submission" date="2024-01" db="EMBL/GenBank/DDBJ databases">
        <title>Genome assemblies of Stephania.</title>
        <authorList>
            <person name="Yang L."/>
        </authorList>
    </citation>
    <scope>NUCLEOTIDE SEQUENCE [LARGE SCALE GENOMIC DNA]</scope>
    <source>
        <strain evidence="1">JXDWG</strain>
        <tissue evidence="1">Leaf</tissue>
    </source>
</reference>
<gene>
    <name evidence="1" type="ORF">Scep_021772</name>
</gene>
<protein>
    <submittedName>
        <fullName evidence="1">Uncharacterized protein</fullName>
    </submittedName>
</protein>
<evidence type="ECO:0000313" key="1">
    <source>
        <dbReference type="EMBL" id="KAK9104928.1"/>
    </source>
</evidence>
<keyword evidence="2" id="KW-1185">Reference proteome</keyword>
<dbReference type="EMBL" id="JBBNAG010000009">
    <property type="protein sequence ID" value="KAK9104928.1"/>
    <property type="molecule type" value="Genomic_DNA"/>
</dbReference>
<organism evidence="1 2">
    <name type="scientific">Stephania cephalantha</name>
    <dbReference type="NCBI Taxonomy" id="152367"/>
    <lineage>
        <taxon>Eukaryota</taxon>
        <taxon>Viridiplantae</taxon>
        <taxon>Streptophyta</taxon>
        <taxon>Embryophyta</taxon>
        <taxon>Tracheophyta</taxon>
        <taxon>Spermatophyta</taxon>
        <taxon>Magnoliopsida</taxon>
        <taxon>Ranunculales</taxon>
        <taxon>Menispermaceae</taxon>
        <taxon>Menispermoideae</taxon>
        <taxon>Cissampelideae</taxon>
        <taxon>Stephania</taxon>
    </lineage>
</organism>
<dbReference type="AlphaFoldDB" id="A0AAP0F957"/>
<accession>A0AAP0F957</accession>